<feature type="compositionally biased region" description="Basic residues" evidence="1">
    <location>
        <begin position="15"/>
        <end position="27"/>
    </location>
</feature>
<feature type="region of interest" description="Disordered" evidence="1">
    <location>
        <begin position="147"/>
        <end position="273"/>
    </location>
</feature>
<feature type="compositionally biased region" description="Basic residues" evidence="1">
    <location>
        <begin position="238"/>
        <end position="248"/>
    </location>
</feature>
<feature type="compositionally biased region" description="Low complexity" evidence="1">
    <location>
        <begin position="217"/>
        <end position="226"/>
    </location>
</feature>
<comment type="caution">
    <text evidence="2">The sequence shown here is derived from an EMBL/GenBank/DDBJ whole genome shotgun (WGS) entry which is preliminary data.</text>
</comment>
<gene>
    <name evidence="2" type="ORF">PCANC_07082</name>
</gene>
<organism evidence="2 3">
    <name type="scientific">Puccinia coronata f. sp. avenae</name>
    <dbReference type="NCBI Taxonomy" id="200324"/>
    <lineage>
        <taxon>Eukaryota</taxon>
        <taxon>Fungi</taxon>
        <taxon>Dikarya</taxon>
        <taxon>Basidiomycota</taxon>
        <taxon>Pucciniomycotina</taxon>
        <taxon>Pucciniomycetes</taxon>
        <taxon>Pucciniales</taxon>
        <taxon>Pucciniaceae</taxon>
        <taxon>Puccinia</taxon>
    </lineage>
</organism>
<name>A0A2N5VZL0_9BASI</name>
<dbReference type="OrthoDB" id="2507214at2759"/>
<feature type="compositionally biased region" description="Polar residues" evidence="1">
    <location>
        <begin position="172"/>
        <end position="191"/>
    </location>
</feature>
<evidence type="ECO:0000313" key="2">
    <source>
        <dbReference type="EMBL" id="PLW55438.1"/>
    </source>
</evidence>
<keyword evidence="3" id="KW-1185">Reference proteome</keyword>
<feature type="compositionally biased region" description="Basic and acidic residues" evidence="1">
    <location>
        <begin position="203"/>
        <end position="215"/>
    </location>
</feature>
<evidence type="ECO:0000313" key="3">
    <source>
        <dbReference type="Proteomes" id="UP000235388"/>
    </source>
</evidence>
<dbReference type="Proteomes" id="UP000235388">
    <property type="component" value="Unassembled WGS sequence"/>
</dbReference>
<evidence type="ECO:0000256" key="1">
    <source>
        <dbReference type="SAM" id="MobiDB-lite"/>
    </source>
</evidence>
<dbReference type="STRING" id="200324.A0A2N5VZL0"/>
<dbReference type="EMBL" id="PGCJ01000032">
    <property type="protein sequence ID" value="PLW55438.1"/>
    <property type="molecule type" value="Genomic_DNA"/>
</dbReference>
<reference evidence="2 3" key="1">
    <citation type="submission" date="2017-11" db="EMBL/GenBank/DDBJ databases">
        <title>De novo assembly and phasing of dikaryotic genomes from two isolates of Puccinia coronata f. sp. avenae, the causal agent of oat crown rust.</title>
        <authorList>
            <person name="Miller M.E."/>
            <person name="Zhang Y."/>
            <person name="Omidvar V."/>
            <person name="Sperschneider J."/>
            <person name="Schwessinger B."/>
            <person name="Raley C."/>
            <person name="Palmer J.M."/>
            <person name="Garnica D."/>
            <person name="Upadhyaya N."/>
            <person name="Rathjen J."/>
            <person name="Taylor J.M."/>
            <person name="Park R.F."/>
            <person name="Dodds P.N."/>
            <person name="Hirsch C.D."/>
            <person name="Kianian S.F."/>
            <person name="Figueroa M."/>
        </authorList>
    </citation>
    <scope>NUCLEOTIDE SEQUENCE [LARGE SCALE GENOMIC DNA]</scope>
    <source>
        <strain evidence="2">12NC29</strain>
    </source>
</reference>
<feature type="compositionally biased region" description="Polar residues" evidence="1">
    <location>
        <begin position="257"/>
        <end position="266"/>
    </location>
</feature>
<sequence length="273" mass="31046">MPLKKAIKKKESPKKPTRGRKPTKKTAKVSTNNNAAEKTTGHLKKEDYLVIIDWLKIKKNYDACFQTGKATLVGKPPKGTINGFELMAINLQNQSLSKISLSSRQMKDCFNSYKDKYKKTHLTLYPWQLANSDNVSVQLVREQQLSELEDKDPESQTKHTNPALDPELLDYNPQNQQRPTTSHNNKPQQSTQRKRKQNTWYQQHRDALTAEERALDSSSSNQSLSSEVIIPTNSPEKKTKKNKNKKANANKLATHPSPAQTPQNANKGKRRES</sequence>
<feature type="region of interest" description="Disordered" evidence="1">
    <location>
        <begin position="1"/>
        <end position="38"/>
    </location>
</feature>
<accession>A0A2N5VZL0</accession>
<proteinExistence type="predicted"/>
<dbReference type="AlphaFoldDB" id="A0A2N5VZL0"/>
<protein>
    <submittedName>
        <fullName evidence="2">Uncharacterized protein</fullName>
    </submittedName>
</protein>